<comment type="caution">
    <text evidence="2">The sequence shown here is derived from an EMBL/GenBank/DDBJ whole genome shotgun (WGS) entry which is preliminary data.</text>
</comment>
<evidence type="ECO:0000313" key="3">
    <source>
        <dbReference type="Proteomes" id="UP001604336"/>
    </source>
</evidence>
<sequence>MPMQLRGLLLRLWRQPTKRRNSYWTSKSHEQEAQSLRENLKGSEKGKKEAEAKIARLLGEKKEMEAKLENMEKEFVVNFYNTEAYTNFSNYFARVGHQEVLTMLRTDHPSLYLGPLEARFPPPNVEDEEDSLGYFCCSFFIRGPLQ</sequence>
<feature type="compositionally biased region" description="Basic and acidic residues" evidence="1">
    <location>
        <begin position="38"/>
        <end position="47"/>
    </location>
</feature>
<dbReference type="EMBL" id="JBFOLK010000010">
    <property type="protein sequence ID" value="KAL2480778.1"/>
    <property type="molecule type" value="Genomic_DNA"/>
</dbReference>
<evidence type="ECO:0000313" key="2">
    <source>
        <dbReference type="EMBL" id="KAL2480778.1"/>
    </source>
</evidence>
<dbReference type="AlphaFoldDB" id="A0ABD1QX97"/>
<proteinExistence type="predicted"/>
<gene>
    <name evidence="2" type="ORF">Adt_33744</name>
</gene>
<dbReference type="Proteomes" id="UP001604336">
    <property type="component" value="Unassembled WGS sequence"/>
</dbReference>
<name>A0ABD1QX97_9LAMI</name>
<evidence type="ECO:0000256" key="1">
    <source>
        <dbReference type="SAM" id="MobiDB-lite"/>
    </source>
</evidence>
<organism evidence="2 3">
    <name type="scientific">Abeliophyllum distichum</name>
    <dbReference type="NCBI Taxonomy" id="126358"/>
    <lineage>
        <taxon>Eukaryota</taxon>
        <taxon>Viridiplantae</taxon>
        <taxon>Streptophyta</taxon>
        <taxon>Embryophyta</taxon>
        <taxon>Tracheophyta</taxon>
        <taxon>Spermatophyta</taxon>
        <taxon>Magnoliopsida</taxon>
        <taxon>eudicotyledons</taxon>
        <taxon>Gunneridae</taxon>
        <taxon>Pentapetalae</taxon>
        <taxon>asterids</taxon>
        <taxon>lamiids</taxon>
        <taxon>Lamiales</taxon>
        <taxon>Oleaceae</taxon>
        <taxon>Forsythieae</taxon>
        <taxon>Abeliophyllum</taxon>
    </lineage>
</organism>
<accession>A0ABD1QX97</accession>
<reference evidence="3" key="1">
    <citation type="submission" date="2024-07" db="EMBL/GenBank/DDBJ databases">
        <title>Two chromosome-level genome assemblies of Korean endemic species Abeliophyllum distichum and Forsythia ovata (Oleaceae).</title>
        <authorList>
            <person name="Jang H."/>
        </authorList>
    </citation>
    <scope>NUCLEOTIDE SEQUENCE [LARGE SCALE GENOMIC DNA]</scope>
</reference>
<keyword evidence="3" id="KW-1185">Reference proteome</keyword>
<protein>
    <submittedName>
        <fullName evidence="2">Uncharacterized protein</fullName>
    </submittedName>
</protein>
<feature type="region of interest" description="Disordered" evidence="1">
    <location>
        <begin position="21"/>
        <end position="47"/>
    </location>
</feature>